<evidence type="ECO:0000256" key="2">
    <source>
        <dbReference type="ARBA" id="ARBA00022898"/>
    </source>
</evidence>
<dbReference type="PANTHER" id="PTHR46577">
    <property type="entry name" value="HTH-TYPE TRANSCRIPTIONAL REGULATORY PROTEIN GABR"/>
    <property type="match status" value="1"/>
</dbReference>
<dbReference type="EMBL" id="VNFH01000010">
    <property type="protein sequence ID" value="TVU68415.1"/>
    <property type="molecule type" value="Genomic_DNA"/>
</dbReference>
<dbReference type="Pfam" id="PF00392">
    <property type="entry name" value="GntR"/>
    <property type="match status" value="1"/>
</dbReference>
<evidence type="ECO:0000259" key="6">
    <source>
        <dbReference type="PROSITE" id="PS50949"/>
    </source>
</evidence>
<dbReference type="AlphaFoldDB" id="A0A558HH05"/>
<comment type="caution">
    <text evidence="7">The sequence shown here is derived from an EMBL/GenBank/DDBJ whole genome shotgun (WGS) entry which is preliminary data.</text>
</comment>
<dbReference type="Gene3D" id="3.40.640.10">
    <property type="entry name" value="Type I PLP-dependent aspartate aminotransferase-like (Major domain)"/>
    <property type="match status" value="1"/>
</dbReference>
<accession>A0A558HH05</accession>
<dbReference type="InterPro" id="IPR015422">
    <property type="entry name" value="PyrdxlP-dep_Trfase_small"/>
</dbReference>
<keyword evidence="4" id="KW-0238">DNA-binding</keyword>
<dbReference type="CDD" id="cd07377">
    <property type="entry name" value="WHTH_GntR"/>
    <property type="match status" value="1"/>
</dbReference>
<evidence type="ECO:0000256" key="3">
    <source>
        <dbReference type="ARBA" id="ARBA00023015"/>
    </source>
</evidence>
<dbReference type="Gene3D" id="3.90.1150.10">
    <property type="entry name" value="Aspartate Aminotransferase, domain 1"/>
    <property type="match status" value="1"/>
</dbReference>
<dbReference type="GO" id="GO:0030170">
    <property type="term" value="F:pyridoxal phosphate binding"/>
    <property type="evidence" value="ECO:0007669"/>
    <property type="project" value="InterPro"/>
</dbReference>
<reference evidence="7 8" key="1">
    <citation type="submission" date="2019-07" db="EMBL/GenBank/DDBJ databases">
        <title>Diversity of Bacteria from Kongsfjorden, Arctic.</title>
        <authorList>
            <person name="Yu Y."/>
        </authorList>
    </citation>
    <scope>NUCLEOTIDE SEQUENCE [LARGE SCALE GENOMIC DNA]</scope>
    <source>
        <strain evidence="7 8">SM1923</strain>
    </source>
</reference>
<dbReference type="SUPFAM" id="SSF46785">
    <property type="entry name" value="Winged helix' DNA-binding domain"/>
    <property type="match status" value="1"/>
</dbReference>
<comment type="similarity">
    <text evidence="1">In the C-terminal section; belongs to the class-I pyridoxal-phosphate-dependent aminotransferase family.</text>
</comment>
<evidence type="ECO:0000256" key="1">
    <source>
        <dbReference type="ARBA" id="ARBA00005384"/>
    </source>
</evidence>
<dbReference type="InterPro" id="IPR036390">
    <property type="entry name" value="WH_DNA-bd_sf"/>
</dbReference>
<keyword evidence="2" id="KW-0663">Pyridoxal phosphate</keyword>
<dbReference type="STRING" id="553385.GCA_000591415_01620"/>
<dbReference type="CDD" id="cd00609">
    <property type="entry name" value="AAT_like"/>
    <property type="match status" value="1"/>
</dbReference>
<keyword evidence="7" id="KW-0032">Aminotransferase</keyword>
<dbReference type="GO" id="GO:0003677">
    <property type="term" value="F:DNA binding"/>
    <property type="evidence" value="ECO:0007669"/>
    <property type="project" value="UniProtKB-KW"/>
</dbReference>
<proteinExistence type="inferred from homology"/>
<dbReference type="GO" id="GO:0008483">
    <property type="term" value="F:transaminase activity"/>
    <property type="evidence" value="ECO:0007669"/>
    <property type="project" value="UniProtKB-KW"/>
</dbReference>
<dbReference type="SUPFAM" id="SSF53383">
    <property type="entry name" value="PLP-dependent transferases"/>
    <property type="match status" value="1"/>
</dbReference>
<dbReference type="RefSeq" id="WP_144727928.1">
    <property type="nucleotide sequence ID" value="NZ_CAWOWR010000002.1"/>
</dbReference>
<keyword evidence="7" id="KW-0808">Transferase</keyword>
<dbReference type="InterPro" id="IPR015421">
    <property type="entry name" value="PyrdxlP-dep_Trfase_major"/>
</dbReference>
<dbReference type="PANTHER" id="PTHR46577:SF1">
    <property type="entry name" value="HTH-TYPE TRANSCRIPTIONAL REGULATORY PROTEIN GABR"/>
    <property type="match status" value="1"/>
</dbReference>
<dbReference type="PROSITE" id="PS50949">
    <property type="entry name" value="HTH_GNTR"/>
    <property type="match status" value="1"/>
</dbReference>
<evidence type="ECO:0000313" key="8">
    <source>
        <dbReference type="Proteomes" id="UP000319941"/>
    </source>
</evidence>
<keyword evidence="5" id="KW-0804">Transcription</keyword>
<evidence type="ECO:0000256" key="4">
    <source>
        <dbReference type="ARBA" id="ARBA00023125"/>
    </source>
</evidence>
<dbReference type="InterPro" id="IPR015424">
    <property type="entry name" value="PyrdxlP-dep_Trfase"/>
</dbReference>
<keyword evidence="8" id="KW-1185">Reference proteome</keyword>
<gene>
    <name evidence="7" type="ORF">FQP86_14580</name>
</gene>
<dbReference type="SMART" id="SM00345">
    <property type="entry name" value="HTH_GNTR"/>
    <property type="match status" value="1"/>
</dbReference>
<name>A0A558HH05_9GAMM</name>
<keyword evidence="3" id="KW-0805">Transcription regulation</keyword>
<feature type="domain" description="HTH gntR-type" evidence="6">
    <location>
        <begin position="12"/>
        <end position="80"/>
    </location>
</feature>
<dbReference type="Pfam" id="PF00155">
    <property type="entry name" value="Aminotran_1_2"/>
    <property type="match status" value="1"/>
</dbReference>
<dbReference type="InterPro" id="IPR004839">
    <property type="entry name" value="Aminotransferase_I/II_large"/>
</dbReference>
<dbReference type="OrthoDB" id="9804020at2"/>
<organism evidence="7 8">
    <name type="scientific">Cobetia crustatorum</name>
    <dbReference type="NCBI Taxonomy" id="553385"/>
    <lineage>
        <taxon>Bacteria</taxon>
        <taxon>Pseudomonadati</taxon>
        <taxon>Pseudomonadota</taxon>
        <taxon>Gammaproteobacteria</taxon>
        <taxon>Oceanospirillales</taxon>
        <taxon>Halomonadaceae</taxon>
        <taxon>Cobetia</taxon>
    </lineage>
</organism>
<dbReference type="InterPro" id="IPR036388">
    <property type="entry name" value="WH-like_DNA-bd_sf"/>
</dbReference>
<dbReference type="InterPro" id="IPR000524">
    <property type="entry name" value="Tscrpt_reg_HTH_GntR"/>
</dbReference>
<dbReference type="Gene3D" id="1.10.10.10">
    <property type="entry name" value="Winged helix-like DNA-binding domain superfamily/Winged helix DNA-binding domain"/>
    <property type="match status" value="1"/>
</dbReference>
<evidence type="ECO:0000313" key="7">
    <source>
        <dbReference type="EMBL" id="TVU68415.1"/>
    </source>
</evidence>
<sequence length="483" mass="52110">MTIWVPTLDPTMPRYRALADAIRLDIVSGQLQAGTRLPPQRRLADALGVTVGTVTRGYAEAERHGLVTARIGSGTYINGGISAQRVSTESFGHVFCAGAATGMFADVKGAIEASLDTIDLTMSLPPPHPARQQGMADALTSISQSQEALLHCVDYQNAFGRDSQRRLLANWMGELGMPVAAEELMLTQGGQNGITLALSALLAPGEALVAGALTYPGLISASTERGLKLLRVPLDEEGMDIEALARLCRQQVPRMVYVMAEQNNPGGAQLSHARREALVALARQYDFWILEDGVQYLPPEECGTQLYQLAPERTLYVFSTSKILAGGLRLGVLRIPPALLPRLGATLRSHSWMVAPLLVETVCAWLTSGNAAPLITWQVEEVRARQRLARSVLDEWSLSSRPSSFDLWLALPEGQRSQAMVESLAARGVHVTSAEPFCVGNEPPPQALRLCLSAAASREALANALEIVREVLLTPPALRCMTL</sequence>
<evidence type="ECO:0000256" key="5">
    <source>
        <dbReference type="ARBA" id="ARBA00023163"/>
    </source>
</evidence>
<dbReference type="Proteomes" id="UP000319941">
    <property type="component" value="Unassembled WGS sequence"/>
</dbReference>
<protein>
    <submittedName>
        <fullName evidence="7">PLP-dependent aminotransferase family protein</fullName>
    </submittedName>
</protein>
<dbReference type="GO" id="GO:0003700">
    <property type="term" value="F:DNA-binding transcription factor activity"/>
    <property type="evidence" value="ECO:0007669"/>
    <property type="project" value="InterPro"/>
</dbReference>
<dbReference type="InterPro" id="IPR051446">
    <property type="entry name" value="HTH_trans_reg/aminotransferase"/>
</dbReference>